<dbReference type="EMBL" id="CAJFCW020000001">
    <property type="protein sequence ID" value="CAG9086016.1"/>
    <property type="molecule type" value="Genomic_DNA"/>
</dbReference>
<gene>
    <name evidence="4" type="ORF">BOKJ2_LOCUS2217</name>
</gene>
<evidence type="ECO:0000256" key="1">
    <source>
        <dbReference type="SAM" id="MobiDB-lite"/>
    </source>
</evidence>
<evidence type="ECO:0008006" key="6">
    <source>
        <dbReference type="Google" id="ProtNLM"/>
    </source>
</evidence>
<feature type="chain" id="PRO_5035594529" description="Signal sequence receptor subunit alpha" evidence="3">
    <location>
        <begin position="17"/>
        <end position="321"/>
    </location>
</feature>
<proteinExistence type="predicted"/>
<keyword evidence="2" id="KW-0812">Transmembrane</keyword>
<evidence type="ECO:0000256" key="3">
    <source>
        <dbReference type="SAM" id="SignalP"/>
    </source>
</evidence>
<keyword evidence="5" id="KW-1185">Reference proteome</keyword>
<protein>
    <recommendedName>
        <fullName evidence="6">Signal sequence receptor subunit alpha</fullName>
    </recommendedName>
</protein>
<reference evidence="4" key="1">
    <citation type="submission" date="2020-09" db="EMBL/GenBank/DDBJ databases">
        <authorList>
            <person name="Kikuchi T."/>
        </authorList>
    </citation>
    <scope>NUCLEOTIDE SEQUENCE</scope>
    <source>
        <strain evidence="4">SH1</strain>
    </source>
</reference>
<feature type="compositionally biased region" description="Polar residues" evidence="1">
    <location>
        <begin position="227"/>
        <end position="239"/>
    </location>
</feature>
<organism evidence="4 5">
    <name type="scientific">Bursaphelenchus okinawaensis</name>
    <dbReference type="NCBI Taxonomy" id="465554"/>
    <lineage>
        <taxon>Eukaryota</taxon>
        <taxon>Metazoa</taxon>
        <taxon>Ecdysozoa</taxon>
        <taxon>Nematoda</taxon>
        <taxon>Chromadorea</taxon>
        <taxon>Rhabditida</taxon>
        <taxon>Tylenchina</taxon>
        <taxon>Tylenchomorpha</taxon>
        <taxon>Aphelenchoidea</taxon>
        <taxon>Aphelenchoididae</taxon>
        <taxon>Bursaphelenchus</taxon>
    </lineage>
</organism>
<feature type="region of interest" description="Disordered" evidence="1">
    <location>
        <begin position="220"/>
        <end position="249"/>
    </location>
</feature>
<accession>A0A811JWD4</accession>
<keyword evidence="3" id="KW-0732">Signal</keyword>
<name>A0A811JWD4_9BILA</name>
<feature type="signal peptide" evidence="3">
    <location>
        <begin position="1"/>
        <end position="16"/>
    </location>
</feature>
<dbReference type="EMBL" id="CAJFDH010000001">
    <property type="protein sequence ID" value="CAD5207533.1"/>
    <property type="molecule type" value="Genomic_DNA"/>
</dbReference>
<sequence>MYRSIFILLLFQSVLSTNGVAAASLTIDQFIDKLQKLITDESEVVQEFQHYDNMTFRENCDEFNLFIGNVTDIDSISIVKWPNFDAPCWIMHDQRAGYISLQFYRYMDVKDNYNMYIVSRAIQMAIPINLSDNLTTNETIANTKTLVDLALLGFEDQQLFEGYIATQYKFGIPYQVRRHSNDHSFDYIFWSTFFTALIVFTIIFLFQLWWERRTVKPAASEYENTMKKPNSKTSVSRSAPVSDDDQELDITFPPAWMSDAEAAKASTIALPGLALAQPTPAQPSPPQPNPAQPSPAQPSPAQPSSTQPSPAQLNAAQPSPA</sequence>
<evidence type="ECO:0000313" key="4">
    <source>
        <dbReference type="EMBL" id="CAD5207533.1"/>
    </source>
</evidence>
<feature type="region of interest" description="Disordered" evidence="1">
    <location>
        <begin position="269"/>
        <end position="321"/>
    </location>
</feature>
<comment type="caution">
    <text evidence="4">The sequence shown here is derived from an EMBL/GenBank/DDBJ whole genome shotgun (WGS) entry which is preliminary data.</text>
</comment>
<feature type="compositionally biased region" description="Pro residues" evidence="1">
    <location>
        <begin position="280"/>
        <end position="301"/>
    </location>
</feature>
<dbReference type="AlphaFoldDB" id="A0A811JWD4"/>
<feature type="compositionally biased region" description="Low complexity" evidence="1">
    <location>
        <begin position="302"/>
        <end position="312"/>
    </location>
</feature>
<feature type="transmembrane region" description="Helical" evidence="2">
    <location>
        <begin position="187"/>
        <end position="210"/>
    </location>
</feature>
<evidence type="ECO:0000256" key="2">
    <source>
        <dbReference type="SAM" id="Phobius"/>
    </source>
</evidence>
<keyword evidence="2" id="KW-1133">Transmembrane helix</keyword>
<keyword evidence="2" id="KW-0472">Membrane</keyword>
<dbReference type="Proteomes" id="UP000783686">
    <property type="component" value="Unassembled WGS sequence"/>
</dbReference>
<evidence type="ECO:0000313" key="5">
    <source>
        <dbReference type="Proteomes" id="UP000614601"/>
    </source>
</evidence>
<dbReference type="Proteomes" id="UP000614601">
    <property type="component" value="Unassembled WGS sequence"/>
</dbReference>